<feature type="chain" id="PRO_5010004878" description="Thiol:disulfide interchange protein" evidence="7">
    <location>
        <begin position="24"/>
        <end position="243"/>
    </location>
</feature>
<dbReference type="KEGG" id="rge:RGE_41660"/>
<proteinExistence type="inferred from homology"/>
<dbReference type="InterPro" id="IPR051470">
    <property type="entry name" value="Thiol:disulfide_interchange"/>
</dbReference>
<dbReference type="EMBL" id="AP012320">
    <property type="protein sequence ID" value="BAL97502.1"/>
    <property type="molecule type" value="Genomic_DNA"/>
</dbReference>
<organism evidence="10 11">
    <name type="scientific">Rubrivivax gelatinosus (strain NBRC 100245 / IL144)</name>
    <dbReference type="NCBI Taxonomy" id="983917"/>
    <lineage>
        <taxon>Bacteria</taxon>
        <taxon>Pseudomonadati</taxon>
        <taxon>Pseudomonadota</taxon>
        <taxon>Betaproteobacteria</taxon>
        <taxon>Burkholderiales</taxon>
        <taxon>Sphaerotilaceae</taxon>
        <taxon>Rubrivivax</taxon>
    </lineage>
</organism>
<comment type="subcellular location">
    <subcellularLocation>
        <location evidence="1 7">Periplasm</location>
    </subcellularLocation>
</comment>
<evidence type="ECO:0000256" key="4">
    <source>
        <dbReference type="ARBA" id="ARBA00022764"/>
    </source>
</evidence>
<dbReference type="InterPro" id="IPR009094">
    <property type="entry name" value="DiS-bond_isomerase_DsbC/G_N_sf"/>
</dbReference>
<reference evidence="10 11" key="1">
    <citation type="journal article" date="2012" name="J. Bacteriol.">
        <title>Complete genome sequence of phototrophic betaproteobacterium Rubrivivax gelatinosus IL144.</title>
        <authorList>
            <person name="Nagashima S."/>
            <person name="Kamimura A."/>
            <person name="Shimizu T."/>
            <person name="Nakamura-isaki S."/>
            <person name="Aono E."/>
            <person name="Sakamoto K."/>
            <person name="Ichikawa N."/>
            <person name="Nakazawa H."/>
            <person name="Sekine M."/>
            <person name="Yamazaki S."/>
            <person name="Fujita N."/>
            <person name="Shimada K."/>
            <person name="Hanada S."/>
            <person name="Nagashima K.V.P."/>
        </authorList>
    </citation>
    <scope>NUCLEOTIDE SEQUENCE [LARGE SCALE GENOMIC DNA]</scope>
    <source>
        <strain evidence="11">NBRC 100245 / IL144</strain>
    </source>
</reference>
<evidence type="ECO:0000256" key="2">
    <source>
        <dbReference type="ARBA" id="ARBA00009813"/>
    </source>
</evidence>
<evidence type="ECO:0000256" key="7">
    <source>
        <dbReference type="RuleBase" id="RU364038"/>
    </source>
</evidence>
<dbReference type="InterPro" id="IPR036249">
    <property type="entry name" value="Thioredoxin-like_sf"/>
</dbReference>
<evidence type="ECO:0000256" key="3">
    <source>
        <dbReference type="ARBA" id="ARBA00022729"/>
    </source>
</evidence>
<dbReference type="SUPFAM" id="SSF52833">
    <property type="entry name" value="Thioredoxin-like"/>
    <property type="match status" value="1"/>
</dbReference>
<protein>
    <recommendedName>
        <fullName evidence="7">Thiol:disulfide interchange protein</fullName>
    </recommendedName>
</protein>
<evidence type="ECO:0000259" key="8">
    <source>
        <dbReference type="Pfam" id="PF10411"/>
    </source>
</evidence>
<dbReference type="STRING" id="983917.RGE_41660"/>
<dbReference type="InterPro" id="IPR033954">
    <property type="entry name" value="DiS-bond_Isoase_DsbC/G"/>
</dbReference>
<keyword evidence="3 7" id="KW-0732">Signal</keyword>
<feature type="signal peptide" evidence="7">
    <location>
        <begin position="1"/>
        <end position="23"/>
    </location>
</feature>
<dbReference type="GO" id="GO:0016853">
    <property type="term" value="F:isomerase activity"/>
    <property type="evidence" value="ECO:0007669"/>
    <property type="project" value="UniProtKB-KW"/>
</dbReference>
<dbReference type="InterPro" id="IPR012336">
    <property type="entry name" value="Thioredoxin-like_fold"/>
</dbReference>
<gene>
    <name evidence="10" type="primary">dsbC</name>
    <name evidence="10" type="ordered locus">RGE_41660</name>
</gene>
<dbReference type="AlphaFoldDB" id="I0HWW5"/>
<dbReference type="Proteomes" id="UP000007883">
    <property type="component" value="Chromosome"/>
</dbReference>
<keyword evidence="4 7" id="KW-0574">Periplasm</keyword>
<sequence>MKTTTVRLALAAAAVIACGSAAAQEAAIRKALAERLPTMPKIDEVRPSPIAGLYEVRYGGTEILYADAKGEYIVQGAILDTKTLTNLTEARQDQLTAIDFAKLPFKDAITLRQGSGKRQLAVFVDPNCGYCKRFERDIAGLKDVTIHAFLMPILGPDSNAKSRDIWCNKDPAKTWRAWMLDGVVPPKTMGACDANALARNVALGQRHRINGTPAVVFEDGTRKPGAIPIDQVEKLLAAASRKS</sequence>
<name>I0HWW5_RUBGI</name>
<evidence type="ECO:0000256" key="6">
    <source>
        <dbReference type="ARBA" id="ARBA00023284"/>
    </source>
</evidence>
<dbReference type="PATRIC" id="fig|983917.3.peg.4053"/>
<keyword evidence="6 7" id="KW-0676">Redox-active center</keyword>
<dbReference type="CDD" id="cd03020">
    <property type="entry name" value="DsbA_DsbC_DsbG"/>
    <property type="match status" value="1"/>
</dbReference>
<dbReference type="PROSITE" id="PS51257">
    <property type="entry name" value="PROKAR_LIPOPROTEIN"/>
    <property type="match status" value="1"/>
</dbReference>
<dbReference type="Gene3D" id="3.10.450.70">
    <property type="entry name" value="Disulphide bond isomerase, DsbC/G, N-terminal"/>
    <property type="match status" value="1"/>
</dbReference>
<evidence type="ECO:0000256" key="5">
    <source>
        <dbReference type="ARBA" id="ARBA00023157"/>
    </source>
</evidence>
<dbReference type="eggNOG" id="COG1651">
    <property type="taxonomic scope" value="Bacteria"/>
</dbReference>
<dbReference type="PANTHER" id="PTHR35272:SF3">
    <property type="entry name" value="THIOL:DISULFIDE INTERCHANGE PROTEIN DSBC"/>
    <property type="match status" value="1"/>
</dbReference>
<keyword evidence="11" id="KW-1185">Reference proteome</keyword>
<dbReference type="Pfam" id="PF10411">
    <property type="entry name" value="DsbC_N"/>
    <property type="match status" value="1"/>
</dbReference>
<dbReference type="InterPro" id="IPR018950">
    <property type="entry name" value="DiS-bond_isomerase_DsbC/G_N"/>
</dbReference>
<dbReference type="Gene3D" id="3.40.30.10">
    <property type="entry name" value="Glutaredoxin"/>
    <property type="match status" value="1"/>
</dbReference>
<comment type="similarity">
    <text evidence="2 7">Belongs to the thioredoxin family. DsbC subfamily.</text>
</comment>
<evidence type="ECO:0000259" key="9">
    <source>
        <dbReference type="Pfam" id="PF13098"/>
    </source>
</evidence>
<comment type="function">
    <text evidence="7">Required for disulfide bond formation in some periplasmic proteins. Acts by transferring its disulfide bond to other proteins and is reduced in the process.</text>
</comment>
<feature type="domain" description="Disulphide bond isomerase DsbC/G N-terminal" evidence="8">
    <location>
        <begin position="20"/>
        <end position="89"/>
    </location>
</feature>
<evidence type="ECO:0000313" key="11">
    <source>
        <dbReference type="Proteomes" id="UP000007883"/>
    </source>
</evidence>
<feature type="domain" description="Thioredoxin-like fold" evidence="9">
    <location>
        <begin position="113"/>
        <end position="236"/>
    </location>
</feature>
<dbReference type="PANTHER" id="PTHR35272">
    <property type="entry name" value="THIOL:DISULFIDE INTERCHANGE PROTEIN DSBC-RELATED"/>
    <property type="match status" value="1"/>
</dbReference>
<keyword evidence="5" id="KW-1015">Disulfide bond</keyword>
<keyword evidence="10" id="KW-0413">Isomerase</keyword>
<dbReference type="GO" id="GO:0042597">
    <property type="term" value="C:periplasmic space"/>
    <property type="evidence" value="ECO:0007669"/>
    <property type="project" value="UniProtKB-SubCell"/>
</dbReference>
<dbReference type="HOGENOM" id="CLU_083593_1_1_4"/>
<dbReference type="RefSeq" id="WP_014430351.1">
    <property type="nucleotide sequence ID" value="NC_017075.1"/>
</dbReference>
<dbReference type="Pfam" id="PF13098">
    <property type="entry name" value="Thioredoxin_2"/>
    <property type="match status" value="1"/>
</dbReference>
<evidence type="ECO:0000256" key="1">
    <source>
        <dbReference type="ARBA" id="ARBA00004418"/>
    </source>
</evidence>
<dbReference type="SUPFAM" id="SSF54423">
    <property type="entry name" value="DsbC/DsbG N-terminal domain-like"/>
    <property type="match status" value="1"/>
</dbReference>
<evidence type="ECO:0000313" key="10">
    <source>
        <dbReference type="EMBL" id="BAL97502.1"/>
    </source>
</evidence>
<accession>I0HWW5</accession>